<accession>J3PE91</accession>
<sequence>MPAKTPAAFCPTGATQRGPDNPASHATEVALRTPVFRAHSNDDHHLRSVLLRAKLYASGVASVNNTWLPLCRRPSRWRSFRTIIPHLGPISHHESCFKPPCSSLKQVLSAMDCQLPTESSMQCQTPASPLLSQLAIGREIVVCCQVFGERQSHHAVRGRFVELPLGDQPGLDKTLMVIAVALVAARLSQMLKHLDRERGGDWEGTTRHLGADRSAPDRCA</sequence>
<reference evidence="2" key="3">
    <citation type="submission" date="2010-09" db="EMBL/GenBank/DDBJ databases">
        <title>Annotation of Gaeumannomyces graminis var. tritici R3-111a-1.</title>
        <authorList>
            <consortium name="The Broad Institute Genome Sequencing Platform"/>
            <person name="Ma L.-J."/>
            <person name="Dead R."/>
            <person name="Young S.K."/>
            <person name="Zeng Q."/>
            <person name="Gargeya S."/>
            <person name="Fitzgerald M."/>
            <person name="Haas B."/>
            <person name="Abouelleil A."/>
            <person name="Alvarado L."/>
            <person name="Arachchi H.M."/>
            <person name="Berlin A."/>
            <person name="Brown A."/>
            <person name="Chapman S.B."/>
            <person name="Chen Z."/>
            <person name="Dunbar C."/>
            <person name="Freedman E."/>
            <person name="Gearin G."/>
            <person name="Gellesch M."/>
            <person name="Goldberg J."/>
            <person name="Griggs A."/>
            <person name="Gujja S."/>
            <person name="Heiman D."/>
            <person name="Howarth C."/>
            <person name="Larson L."/>
            <person name="Lui A."/>
            <person name="MacDonald P.J.P."/>
            <person name="Mehta T."/>
            <person name="Montmayeur A."/>
            <person name="Murphy C."/>
            <person name="Neiman D."/>
            <person name="Pearson M."/>
            <person name="Priest M."/>
            <person name="Roberts A."/>
            <person name="Saif S."/>
            <person name="Shea T."/>
            <person name="Shenoy N."/>
            <person name="Sisk P."/>
            <person name="Stolte C."/>
            <person name="Sykes S."/>
            <person name="Yandava C."/>
            <person name="Wortman J."/>
            <person name="Nusbaum C."/>
            <person name="Birren B."/>
        </authorList>
    </citation>
    <scope>NUCLEOTIDE SEQUENCE</scope>
    <source>
        <strain evidence="2">R3-111a-1</strain>
    </source>
</reference>
<dbReference type="EMBL" id="GL385401">
    <property type="protein sequence ID" value="EJT70791.1"/>
    <property type="molecule type" value="Genomic_DNA"/>
</dbReference>
<proteinExistence type="predicted"/>
<protein>
    <submittedName>
        <fullName evidence="2 3">Uncharacterized protein</fullName>
    </submittedName>
</protein>
<dbReference type="EnsemblFungi" id="EJT70791">
    <property type="protein sequence ID" value="EJT70791"/>
    <property type="gene ID" value="GGTG_11814"/>
</dbReference>
<dbReference type="VEuPathDB" id="FungiDB:GGTG_11814"/>
<evidence type="ECO:0000313" key="4">
    <source>
        <dbReference type="Proteomes" id="UP000006039"/>
    </source>
</evidence>
<feature type="region of interest" description="Disordered" evidence="1">
    <location>
        <begin position="1"/>
        <end position="24"/>
    </location>
</feature>
<evidence type="ECO:0000313" key="3">
    <source>
        <dbReference type="EnsemblFungi" id="EJT70791"/>
    </source>
</evidence>
<reference evidence="3" key="4">
    <citation type="journal article" date="2015" name="G3 (Bethesda)">
        <title>Genome sequences of three phytopathogenic species of the Magnaporthaceae family of fungi.</title>
        <authorList>
            <person name="Okagaki L.H."/>
            <person name="Nunes C.C."/>
            <person name="Sailsbery J."/>
            <person name="Clay B."/>
            <person name="Brown D."/>
            <person name="John T."/>
            <person name="Oh Y."/>
            <person name="Young N."/>
            <person name="Fitzgerald M."/>
            <person name="Haas B.J."/>
            <person name="Zeng Q."/>
            <person name="Young S."/>
            <person name="Adiconis X."/>
            <person name="Fan L."/>
            <person name="Levin J.Z."/>
            <person name="Mitchell T.K."/>
            <person name="Okubara P.A."/>
            <person name="Farman M.L."/>
            <person name="Kohn L.M."/>
            <person name="Birren B."/>
            <person name="Ma L.-J."/>
            <person name="Dean R.A."/>
        </authorList>
    </citation>
    <scope>NUCLEOTIDE SEQUENCE</scope>
    <source>
        <strain evidence="3">R3-111a-1</strain>
    </source>
</reference>
<organism evidence="2">
    <name type="scientific">Gaeumannomyces tritici (strain R3-111a-1)</name>
    <name type="common">Wheat and barley take-all root rot fungus</name>
    <name type="synonym">Gaeumannomyces graminis var. tritici</name>
    <dbReference type="NCBI Taxonomy" id="644352"/>
    <lineage>
        <taxon>Eukaryota</taxon>
        <taxon>Fungi</taxon>
        <taxon>Dikarya</taxon>
        <taxon>Ascomycota</taxon>
        <taxon>Pezizomycotina</taxon>
        <taxon>Sordariomycetes</taxon>
        <taxon>Sordariomycetidae</taxon>
        <taxon>Magnaporthales</taxon>
        <taxon>Magnaporthaceae</taxon>
        <taxon>Gaeumannomyces</taxon>
    </lineage>
</organism>
<reference evidence="3" key="5">
    <citation type="submission" date="2018-04" db="UniProtKB">
        <authorList>
            <consortium name="EnsemblFungi"/>
        </authorList>
    </citation>
    <scope>IDENTIFICATION</scope>
    <source>
        <strain evidence="3">R3-111a-1</strain>
    </source>
</reference>
<gene>
    <name evidence="3" type="primary">20352272</name>
    <name evidence="2" type="ORF">GGTG_11814</name>
</gene>
<evidence type="ECO:0000256" key="1">
    <source>
        <dbReference type="SAM" id="MobiDB-lite"/>
    </source>
</evidence>
<dbReference type="RefSeq" id="XP_009227969.1">
    <property type="nucleotide sequence ID" value="XM_009229705.1"/>
</dbReference>
<name>J3PE91_GAET3</name>
<feature type="region of interest" description="Disordered" evidence="1">
    <location>
        <begin position="199"/>
        <end position="220"/>
    </location>
</feature>
<dbReference type="GeneID" id="20352272"/>
<reference evidence="4" key="1">
    <citation type="submission" date="2010-07" db="EMBL/GenBank/DDBJ databases">
        <title>The genome sequence of Gaeumannomyces graminis var. tritici strain R3-111a-1.</title>
        <authorList>
            <consortium name="The Broad Institute Genome Sequencing Platform"/>
            <person name="Ma L.-J."/>
            <person name="Dead R."/>
            <person name="Young S."/>
            <person name="Zeng Q."/>
            <person name="Koehrsen M."/>
            <person name="Alvarado L."/>
            <person name="Berlin A."/>
            <person name="Chapman S.B."/>
            <person name="Chen Z."/>
            <person name="Freedman E."/>
            <person name="Gellesch M."/>
            <person name="Goldberg J."/>
            <person name="Griggs A."/>
            <person name="Gujja S."/>
            <person name="Heilman E.R."/>
            <person name="Heiman D."/>
            <person name="Hepburn T."/>
            <person name="Howarth C."/>
            <person name="Jen D."/>
            <person name="Larson L."/>
            <person name="Mehta T."/>
            <person name="Neiman D."/>
            <person name="Pearson M."/>
            <person name="Roberts A."/>
            <person name="Saif S."/>
            <person name="Shea T."/>
            <person name="Shenoy N."/>
            <person name="Sisk P."/>
            <person name="Stolte C."/>
            <person name="Sykes S."/>
            <person name="Walk T."/>
            <person name="White J."/>
            <person name="Yandava C."/>
            <person name="Haas B."/>
            <person name="Nusbaum C."/>
            <person name="Birren B."/>
        </authorList>
    </citation>
    <scope>NUCLEOTIDE SEQUENCE [LARGE SCALE GENOMIC DNA]</scope>
    <source>
        <strain evidence="4">R3-111a-1</strain>
    </source>
</reference>
<reference evidence="2" key="2">
    <citation type="submission" date="2010-07" db="EMBL/GenBank/DDBJ databases">
        <authorList>
            <consortium name="The Broad Institute Genome Sequencing Platform"/>
            <consortium name="Broad Institute Genome Sequencing Center for Infectious Disease"/>
            <person name="Ma L.-J."/>
            <person name="Dead R."/>
            <person name="Young S."/>
            <person name="Zeng Q."/>
            <person name="Koehrsen M."/>
            <person name="Alvarado L."/>
            <person name="Berlin A."/>
            <person name="Chapman S.B."/>
            <person name="Chen Z."/>
            <person name="Freedman E."/>
            <person name="Gellesch M."/>
            <person name="Goldberg J."/>
            <person name="Griggs A."/>
            <person name="Gujja S."/>
            <person name="Heilman E.R."/>
            <person name="Heiman D."/>
            <person name="Hepburn T."/>
            <person name="Howarth C."/>
            <person name="Jen D."/>
            <person name="Larson L."/>
            <person name="Mehta T."/>
            <person name="Neiman D."/>
            <person name="Pearson M."/>
            <person name="Roberts A."/>
            <person name="Saif S."/>
            <person name="Shea T."/>
            <person name="Shenoy N."/>
            <person name="Sisk P."/>
            <person name="Stolte C."/>
            <person name="Sykes S."/>
            <person name="Walk T."/>
            <person name="White J."/>
            <person name="Yandava C."/>
            <person name="Haas B."/>
            <person name="Nusbaum C."/>
            <person name="Birren B."/>
        </authorList>
    </citation>
    <scope>NUCLEOTIDE SEQUENCE</scope>
    <source>
        <strain evidence="2">R3-111a-1</strain>
    </source>
</reference>
<dbReference type="AlphaFoldDB" id="J3PE91"/>
<evidence type="ECO:0000313" key="2">
    <source>
        <dbReference type="EMBL" id="EJT70791.1"/>
    </source>
</evidence>
<keyword evidence="4" id="KW-1185">Reference proteome</keyword>
<dbReference type="HOGENOM" id="CLU_1256090_0_0_1"/>
<dbReference type="Proteomes" id="UP000006039">
    <property type="component" value="Unassembled WGS sequence"/>
</dbReference>